<dbReference type="Pfam" id="PF13385">
    <property type="entry name" value="Laminin_G_3"/>
    <property type="match status" value="1"/>
</dbReference>
<gene>
    <name evidence="1" type="ORF">METZ01_LOCUS343357</name>
</gene>
<evidence type="ECO:0000313" key="1">
    <source>
        <dbReference type="EMBL" id="SVC90503.1"/>
    </source>
</evidence>
<dbReference type="EMBL" id="UINC01117810">
    <property type="protein sequence ID" value="SVC90503.1"/>
    <property type="molecule type" value="Genomic_DNA"/>
</dbReference>
<organism evidence="1">
    <name type="scientific">marine metagenome</name>
    <dbReference type="NCBI Taxonomy" id="408172"/>
    <lineage>
        <taxon>unclassified sequences</taxon>
        <taxon>metagenomes</taxon>
        <taxon>ecological metagenomes</taxon>
    </lineage>
</organism>
<proteinExistence type="predicted"/>
<dbReference type="Gene3D" id="2.60.120.200">
    <property type="match status" value="1"/>
</dbReference>
<feature type="non-terminal residue" evidence="1">
    <location>
        <position position="232"/>
    </location>
</feature>
<name>A0A382QYD0_9ZZZZ</name>
<protein>
    <recommendedName>
        <fullName evidence="2">LamG-like jellyroll fold domain-containing protein</fullName>
    </recommendedName>
</protein>
<dbReference type="InterPro" id="IPR013320">
    <property type="entry name" value="ConA-like_dom_sf"/>
</dbReference>
<evidence type="ECO:0008006" key="2">
    <source>
        <dbReference type="Google" id="ProtNLM"/>
    </source>
</evidence>
<reference evidence="1" key="1">
    <citation type="submission" date="2018-05" db="EMBL/GenBank/DDBJ databases">
        <authorList>
            <person name="Lanie J.A."/>
            <person name="Ng W.-L."/>
            <person name="Kazmierczak K.M."/>
            <person name="Andrzejewski T.M."/>
            <person name="Davidsen T.M."/>
            <person name="Wayne K.J."/>
            <person name="Tettelin H."/>
            <person name="Glass J.I."/>
            <person name="Rusch D."/>
            <person name="Podicherti R."/>
            <person name="Tsui H.-C.T."/>
            <person name="Winkler M.E."/>
        </authorList>
    </citation>
    <scope>NUCLEOTIDE SEQUENCE</scope>
</reference>
<accession>A0A382QYD0</accession>
<dbReference type="SUPFAM" id="SSF49899">
    <property type="entry name" value="Concanavalin A-like lectins/glucanases"/>
    <property type="match status" value="1"/>
</dbReference>
<dbReference type="AlphaFoldDB" id="A0A382QYD0"/>
<sequence length="232" mass="25734">MGAYYYDQSTPPDYDNYSLSFDGVDDYVEIDTWGGIQGNFTIETKIKLNSDDNTQTFLSHTANGNNSDNEAGWAFYQTGNVLRWWEKNTNGGYAILDVETDVTDNFWHHVSITREGDNYSIFIDGVPQDSECVNAGDCDYNDSGLPYADNATLKIGNGFYPTNGLVDEVLIWNRALNDNEIQNRANGIVVNDSNLSAFWNFNEGTGTTITDQTSNGNNGTIYGATWSTDVPP</sequence>